<protein>
    <recommendedName>
        <fullName evidence="5">Glucose-6-phosphate 1-dehydrogenase</fullName>
        <ecNumber evidence="4">1.1.1.49</ecNumber>
    </recommendedName>
</protein>
<dbReference type="InterPro" id="IPR022675">
    <property type="entry name" value="G6P_DH_C"/>
</dbReference>
<feature type="domain" description="Glucose-6-phosphate dehydrogenase NAD-binding" evidence="11">
    <location>
        <begin position="15"/>
        <end position="194"/>
    </location>
</feature>
<gene>
    <name evidence="13" type="primary">Dana\GF23498</name>
    <name evidence="13" type="synonym">dana_GLEANR_8290</name>
    <name evidence="13" type="ORF">GF23498</name>
</gene>
<keyword evidence="14" id="KW-1185">Reference proteome</keyword>
<evidence type="ECO:0000256" key="5">
    <source>
        <dbReference type="ARBA" id="ARBA00020444"/>
    </source>
</evidence>
<dbReference type="InterPro" id="IPR001282">
    <property type="entry name" value="G6P_DH"/>
</dbReference>
<dbReference type="STRING" id="7217.B3MAJ5"/>
<dbReference type="OMA" id="TWNNKHI"/>
<dbReference type="PANTHER" id="PTHR23429">
    <property type="entry name" value="GLUCOSE-6-PHOSPHATE 1-DEHYDROGENASE G6PD"/>
    <property type="match status" value="1"/>
</dbReference>
<evidence type="ECO:0000259" key="11">
    <source>
        <dbReference type="Pfam" id="PF00479"/>
    </source>
</evidence>
<keyword evidence="9" id="KW-0119">Carbohydrate metabolism</keyword>
<evidence type="ECO:0000256" key="1">
    <source>
        <dbReference type="ARBA" id="ARBA00002914"/>
    </source>
</evidence>
<reference evidence="13 14" key="1">
    <citation type="journal article" date="2007" name="Nature">
        <title>Evolution of genes and genomes on the Drosophila phylogeny.</title>
        <authorList>
            <consortium name="Drosophila 12 Genomes Consortium"/>
            <person name="Clark A.G."/>
            <person name="Eisen M.B."/>
            <person name="Smith D.R."/>
            <person name="Bergman C.M."/>
            <person name="Oliver B."/>
            <person name="Markow T.A."/>
            <person name="Kaufman T.C."/>
            <person name="Kellis M."/>
            <person name="Gelbart W."/>
            <person name="Iyer V.N."/>
            <person name="Pollard D.A."/>
            <person name="Sackton T.B."/>
            <person name="Larracuente A.M."/>
            <person name="Singh N.D."/>
            <person name="Abad J.P."/>
            <person name="Abt D.N."/>
            <person name="Adryan B."/>
            <person name="Aguade M."/>
            <person name="Akashi H."/>
            <person name="Anderson W.W."/>
            <person name="Aquadro C.F."/>
            <person name="Ardell D.H."/>
            <person name="Arguello R."/>
            <person name="Artieri C.G."/>
            <person name="Barbash D.A."/>
            <person name="Barker D."/>
            <person name="Barsanti P."/>
            <person name="Batterham P."/>
            <person name="Batzoglou S."/>
            <person name="Begun D."/>
            <person name="Bhutkar A."/>
            <person name="Blanco E."/>
            <person name="Bosak S.A."/>
            <person name="Bradley R.K."/>
            <person name="Brand A.D."/>
            <person name="Brent M.R."/>
            <person name="Brooks A.N."/>
            <person name="Brown R.H."/>
            <person name="Butlin R.K."/>
            <person name="Caggese C."/>
            <person name="Calvi B.R."/>
            <person name="Bernardo de Carvalho A."/>
            <person name="Caspi A."/>
            <person name="Castrezana S."/>
            <person name="Celniker S.E."/>
            <person name="Chang J.L."/>
            <person name="Chapple C."/>
            <person name="Chatterji S."/>
            <person name="Chinwalla A."/>
            <person name="Civetta A."/>
            <person name="Clifton S.W."/>
            <person name="Comeron J.M."/>
            <person name="Costello J.C."/>
            <person name="Coyne J.A."/>
            <person name="Daub J."/>
            <person name="David R.G."/>
            <person name="Delcher A.L."/>
            <person name="Delehaunty K."/>
            <person name="Do C.B."/>
            <person name="Ebling H."/>
            <person name="Edwards K."/>
            <person name="Eickbush T."/>
            <person name="Evans J.D."/>
            <person name="Filipski A."/>
            <person name="Findeiss S."/>
            <person name="Freyhult E."/>
            <person name="Fulton L."/>
            <person name="Fulton R."/>
            <person name="Garcia A.C."/>
            <person name="Gardiner A."/>
            <person name="Garfield D.A."/>
            <person name="Garvin B.E."/>
            <person name="Gibson G."/>
            <person name="Gilbert D."/>
            <person name="Gnerre S."/>
            <person name="Godfrey J."/>
            <person name="Good R."/>
            <person name="Gotea V."/>
            <person name="Gravely B."/>
            <person name="Greenberg A.J."/>
            <person name="Griffiths-Jones S."/>
            <person name="Gross S."/>
            <person name="Guigo R."/>
            <person name="Gustafson E.A."/>
            <person name="Haerty W."/>
            <person name="Hahn M.W."/>
            <person name="Halligan D.L."/>
            <person name="Halpern A.L."/>
            <person name="Halter G.M."/>
            <person name="Han M.V."/>
            <person name="Heger A."/>
            <person name="Hillier L."/>
            <person name="Hinrichs A.S."/>
            <person name="Holmes I."/>
            <person name="Hoskins R.A."/>
            <person name="Hubisz M.J."/>
            <person name="Hultmark D."/>
            <person name="Huntley M.A."/>
            <person name="Jaffe D.B."/>
            <person name="Jagadeeshan S."/>
            <person name="Jeck W.R."/>
            <person name="Johnson J."/>
            <person name="Jones C.D."/>
            <person name="Jordan W.C."/>
            <person name="Karpen G.H."/>
            <person name="Kataoka E."/>
            <person name="Keightley P.D."/>
            <person name="Kheradpour P."/>
            <person name="Kirkness E.F."/>
            <person name="Koerich L.B."/>
            <person name="Kristiansen K."/>
            <person name="Kudrna D."/>
            <person name="Kulathinal R.J."/>
            <person name="Kumar S."/>
            <person name="Kwok R."/>
            <person name="Lander E."/>
            <person name="Langley C.H."/>
            <person name="Lapoint R."/>
            <person name="Lazzaro B.P."/>
            <person name="Lee S.J."/>
            <person name="Levesque L."/>
            <person name="Li R."/>
            <person name="Lin C.F."/>
            <person name="Lin M.F."/>
            <person name="Lindblad-Toh K."/>
            <person name="Llopart A."/>
            <person name="Long M."/>
            <person name="Low L."/>
            <person name="Lozovsky E."/>
            <person name="Lu J."/>
            <person name="Luo M."/>
            <person name="Machado C.A."/>
            <person name="Makalowski W."/>
            <person name="Marzo M."/>
            <person name="Matsuda M."/>
            <person name="Matzkin L."/>
            <person name="McAllister B."/>
            <person name="McBride C.S."/>
            <person name="McKernan B."/>
            <person name="McKernan K."/>
            <person name="Mendez-Lago M."/>
            <person name="Minx P."/>
            <person name="Mollenhauer M.U."/>
            <person name="Montooth K."/>
            <person name="Mount S.M."/>
            <person name="Mu X."/>
            <person name="Myers E."/>
            <person name="Negre B."/>
            <person name="Newfeld S."/>
            <person name="Nielsen R."/>
            <person name="Noor M.A."/>
            <person name="O'Grady P."/>
            <person name="Pachter L."/>
            <person name="Papaceit M."/>
            <person name="Parisi M.J."/>
            <person name="Parisi M."/>
            <person name="Parts L."/>
            <person name="Pedersen J.S."/>
            <person name="Pesole G."/>
            <person name="Phillippy A.M."/>
            <person name="Ponting C.P."/>
            <person name="Pop M."/>
            <person name="Porcelli D."/>
            <person name="Powell J.R."/>
            <person name="Prohaska S."/>
            <person name="Pruitt K."/>
            <person name="Puig M."/>
            <person name="Quesneville H."/>
            <person name="Ram K.R."/>
            <person name="Rand D."/>
            <person name="Rasmussen M.D."/>
            <person name="Reed L.K."/>
            <person name="Reenan R."/>
            <person name="Reily A."/>
            <person name="Remington K.A."/>
            <person name="Rieger T.T."/>
            <person name="Ritchie M.G."/>
            <person name="Robin C."/>
            <person name="Rogers Y.H."/>
            <person name="Rohde C."/>
            <person name="Rozas J."/>
            <person name="Rubenfield M.J."/>
            <person name="Ruiz A."/>
            <person name="Russo S."/>
            <person name="Salzberg S.L."/>
            <person name="Sanchez-Gracia A."/>
            <person name="Saranga D.J."/>
            <person name="Sato H."/>
            <person name="Schaeffer S.W."/>
            <person name="Schatz M.C."/>
            <person name="Schlenke T."/>
            <person name="Schwartz R."/>
            <person name="Segarra C."/>
            <person name="Singh R.S."/>
            <person name="Sirot L."/>
            <person name="Sirota M."/>
            <person name="Sisneros N.B."/>
            <person name="Smith C.D."/>
            <person name="Smith T.F."/>
            <person name="Spieth J."/>
            <person name="Stage D.E."/>
            <person name="Stark A."/>
            <person name="Stephan W."/>
            <person name="Strausberg R.L."/>
            <person name="Strempel S."/>
            <person name="Sturgill D."/>
            <person name="Sutton G."/>
            <person name="Sutton G.G."/>
            <person name="Tao W."/>
            <person name="Teichmann S."/>
            <person name="Tobari Y.N."/>
            <person name="Tomimura Y."/>
            <person name="Tsolas J.M."/>
            <person name="Valente V.L."/>
            <person name="Venter E."/>
            <person name="Venter J.C."/>
            <person name="Vicario S."/>
            <person name="Vieira F.G."/>
            <person name="Vilella A.J."/>
            <person name="Villasante A."/>
            <person name="Walenz B."/>
            <person name="Wang J."/>
            <person name="Wasserman M."/>
            <person name="Watts T."/>
            <person name="Wilson D."/>
            <person name="Wilson R.K."/>
            <person name="Wing R.A."/>
            <person name="Wolfner M.F."/>
            <person name="Wong A."/>
            <person name="Wong G.K."/>
            <person name="Wu C.I."/>
            <person name="Wu G."/>
            <person name="Yamamoto D."/>
            <person name="Yang H.P."/>
            <person name="Yang S.P."/>
            <person name="Yorke J.A."/>
            <person name="Yoshida K."/>
            <person name="Zdobnov E."/>
            <person name="Zhang P."/>
            <person name="Zhang Y."/>
            <person name="Zimin A.V."/>
            <person name="Baldwin J."/>
            <person name="Abdouelleil A."/>
            <person name="Abdulkadir J."/>
            <person name="Abebe A."/>
            <person name="Abera B."/>
            <person name="Abreu J."/>
            <person name="Acer S.C."/>
            <person name="Aftuck L."/>
            <person name="Alexander A."/>
            <person name="An P."/>
            <person name="Anderson E."/>
            <person name="Anderson S."/>
            <person name="Arachi H."/>
            <person name="Azer M."/>
            <person name="Bachantsang P."/>
            <person name="Barry A."/>
            <person name="Bayul T."/>
            <person name="Berlin A."/>
            <person name="Bessette D."/>
            <person name="Bloom T."/>
            <person name="Blye J."/>
            <person name="Boguslavskiy L."/>
            <person name="Bonnet C."/>
            <person name="Boukhgalter B."/>
            <person name="Bourzgui I."/>
            <person name="Brown A."/>
            <person name="Cahill P."/>
            <person name="Channer S."/>
            <person name="Cheshatsang Y."/>
            <person name="Chuda L."/>
            <person name="Citroen M."/>
            <person name="Collymore A."/>
            <person name="Cooke P."/>
            <person name="Costello M."/>
            <person name="D'Aco K."/>
            <person name="Daza R."/>
            <person name="De Haan G."/>
            <person name="DeGray S."/>
            <person name="DeMaso C."/>
            <person name="Dhargay N."/>
            <person name="Dooley K."/>
            <person name="Dooley E."/>
            <person name="Doricent M."/>
            <person name="Dorje P."/>
            <person name="Dorjee K."/>
            <person name="Dupes A."/>
            <person name="Elong R."/>
            <person name="Falk J."/>
            <person name="Farina A."/>
            <person name="Faro S."/>
            <person name="Ferguson D."/>
            <person name="Fisher S."/>
            <person name="Foley C.D."/>
            <person name="Franke A."/>
            <person name="Friedrich D."/>
            <person name="Gadbois L."/>
            <person name="Gearin G."/>
            <person name="Gearin C.R."/>
            <person name="Giannoukos G."/>
            <person name="Goode T."/>
            <person name="Graham J."/>
            <person name="Grandbois E."/>
            <person name="Grewal S."/>
            <person name="Gyaltsen K."/>
            <person name="Hafez N."/>
            <person name="Hagos B."/>
            <person name="Hall J."/>
            <person name="Henson C."/>
            <person name="Hollinger A."/>
            <person name="Honan T."/>
            <person name="Huard M.D."/>
            <person name="Hughes L."/>
            <person name="Hurhula B."/>
            <person name="Husby M.E."/>
            <person name="Kamat A."/>
            <person name="Kanga B."/>
            <person name="Kashin S."/>
            <person name="Khazanovich D."/>
            <person name="Kisner P."/>
            <person name="Lance K."/>
            <person name="Lara M."/>
            <person name="Lee W."/>
            <person name="Lennon N."/>
            <person name="Letendre F."/>
            <person name="LeVine R."/>
            <person name="Lipovsky A."/>
            <person name="Liu X."/>
            <person name="Liu J."/>
            <person name="Liu S."/>
            <person name="Lokyitsang T."/>
            <person name="Lokyitsang Y."/>
            <person name="Lubonja R."/>
            <person name="Lui A."/>
            <person name="MacDonald P."/>
            <person name="Magnisalis V."/>
            <person name="Maru K."/>
            <person name="Matthews C."/>
            <person name="McCusker W."/>
            <person name="McDonough S."/>
            <person name="Mehta T."/>
            <person name="Meldrim J."/>
            <person name="Meneus L."/>
            <person name="Mihai O."/>
            <person name="Mihalev A."/>
            <person name="Mihova T."/>
            <person name="Mittelman R."/>
            <person name="Mlenga V."/>
            <person name="Montmayeur A."/>
            <person name="Mulrain L."/>
            <person name="Navidi A."/>
            <person name="Naylor J."/>
            <person name="Negash T."/>
            <person name="Nguyen T."/>
            <person name="Nguyen N."/>
            <person name="Nicol R."/>
            <person name="Norbu C."/>
            <person name="Norbu N."/>
            <person name="Novod N."/>
            <person name="O'Neill B."/>
            <person name="Osman S."/>
            <person name="Markiewicz E."/>
            <person name="Oyono O.L."/>
            <person name="Patti C."/>
            <person name="Phunkhang P."/>
            <person name="Pierre F."/>
            <person name="Priest M."/>
            <person name="Raghuraman S."/>
            <person name="Rege F."/>
            <person name="Reyes R."/>
            <person name="Rise C."/>
            <person name="Rogov P."/>
            <person name="Ross K."/>
            <person name="Ryan E."/>
            <person name="Settipalli S."/>
            <person name="Shea T."/>
            <person name="Sherpa N."/>
            <person name="Shi L."/>
            <person name="Shih D."/>
            <person name="Sparrow T."/>
            <person name="Spaulding J."/>
            <person name="Stalker J."/>
            <person name="Stange-Thomann N."/>
            <person name="Stavropoulos S."/>
            <person name="Stone C."/>
            <person name="Strader C."/>
            <person name="Tesfaye S."/>
            <person name="Thomson T."/>
            <person name="Thoulutsang Y."/>
            <person name="Thoulutsang D."/>
            <person name="Topham K."/>
            <person name="Topping I."/>
            <person name="Tsamla T."/>
            <person name="Vassiliev H."/>
            <person name="Vo A."/>
            <person name="Wangchuk T."/>
            <person name="Wangdi T."/>
            <person name="Weiand M."/>
            <person name="Wilkinson J."/>
            <person name="Wilson A."/>
            <person name="Yadav S."/>
            <person name="Young G."/>
            <person name="Yu Q."/>
            <person name="Zembek L."/>
            <person name="Zhong D."/>
            <person name="Zimmer A."/>
            <person name="Zwirko Z."/>
            <person name="Jaffe D.B."/>
            <person name="Alvarez P."/>
            <person name="Brockman W."/>
            <person name="Butler J."/>
            <person name="Chin C."/>
            <person name="Gnerre S."/>
            <person name="Grabherr M."/>
            <person name="Kleber M."/>
            <person name="Mauceli E."/>
            <person name="MacCallum I."/>
        </authorList>
    </citation>
    <scope>NUCLEOTIDE SEQUENCE [LARGE SCALE GENOMIC DNA]</scope>
    <source>
        <strain evidence="14">Tucson 14024-0371.13</strain>
    </source>
</reference>
<dbReference type="PRINTS" id="PR00079">
    <property type="entry name" value="G6PDHDRGNASE"/>
</dbReference>
<keyword evidence="6" id="KW-0313">Glucose metabolism</keyword>
<comment type="pathway">
    <text evidence="3">Carbohydrate degradation; pentose phosphate pathway; D-ribulose 5-phosphate from D-glucose 6-phosphate (oxidative stage): step 1/3.</text>
</comment>
<dbReference type="EC" id="1.1.1.49" evidence="4"/>
<dbReference type="OrthoDB" id="60984at2759"/>
<dbReference type="KEGG" id="dan:6506139"/>
<dbReference type="InParanoid" id="B3MAJ5"/>
<evidence type="ECO:0000256" key="4">
    <source>
        <dbReference type="ARBA" id="ARBA00013019"/>
    </source>
</evidence>
<dbReference type="PhylomeDB" id="B3MAJ5"/>
<evidence type="ECO:0000256" key="2">
    <source>
        <dbReference type="ARBA" id="ARBA00004514"/>
    </source>
</evidence>
<dbReference type="SUPFAM" id="SSF51735">
    <property type="entry name" value="NAD(P)-binding Rossmann-fold domains"/>
    <property type="match status" value="1"/>
</dbReference>
<dbReference type="Pfam" id="PF00479">
    <property type="entry name" value="G6PD_N"/>
    <property type="match status" value="1"/>
</dbReference>
<feature type="domain" description="Glucose-6-phosphate dehydrogenase C-terminal" evidence="12">
    <location>
        <begin position="196"/>
        <end position="485"/>
    </location>
</feature>
<dbReference type="InterPro" id="IPR022674">
    <property type="entry name" value="G6P_DH_NAD-bd"/>
</dbReference>
<dbReference type="Gene3D" id="3.30.360.10">
    <property type="entry name" value="Dihydrodipicolinate Reductase, domain 2"/>
    <property type="match status" value="1"/>
</dbReference>
<evidence type="ECO:0000256" key="6">
    <source>
        <dbReference type="ARBA" id="ARBA00022526"/>
    </source>
</evidence>
<evidence type="ECO:0000256" key="3">
    <source>
        <dbReference type="ARBA" id="ARBA00004937"/>
    </source>
</evidence>
<dbReference type="FunCoup" id="B3MAJ5">
    <property type="interactions" value="194"/>
</dbReference>
<dbReference type="SMR" id="B3MAJ5"/>
<dbReference type="UniPathway" id="UPA00115"/>
<evidence type="ECO:0000256" key="9">
    <source>
        <dbReference type="ARBA" id="ARBA00023277"/>
    </source>
</evidence>
<dbReference type="EMBL" id="CH902618">
    <property type="protein sequence ID" value="EDV41282.1"/>
    <property type="molecule type" value="Genomic_DNA"/>
</dbReference>
<dbReference type="HOGENOM" id="CLU_013524_2_0_1"/>
<dbReference type="Gene3D" id="3.40.50.720">
    <property type="entry name" value="NAD(P)-binding Rossmann-like Domain"/>
    <property type="match status" value="1"/>
</dbReference>
<dbReference type="SUPFAM" id="SSF55347">
    <property type="entry name" value="Glyceraldehyde-3-phosphate dehydrogenase-like, C-terminal domain"/>
    <property type="match status" value="1"/>
</dbReference>
<dbReference type="GO" id="GO:0005829">
    <property type="term" value="C:cytosol"/>
    <property type="evidence" value="ECO:0007669"/>
    <property type="project" value="UniProtKB-SubCell"/>
</dbReference>
<accession>B3MAJ5</accession>
<dbReference type="eggNOG" id="KOG0563">
    <property type="taxonomic scope" value="Eukaryota"/>
</dbReference>
<dbReference type="GO" id="GO:0050661">
    <property type="term" value="F:NADP binding"/>
    <property type="evidence" value="ECO:0007669"/>
    <property type="project" value="InterPro"/>
</dbReference>
<evidence type="ECO:0000256" key="7">
    <source>
        <dbReference type="ARBA" id="ARBA00022857"/>
    </source>
</evidence>
<dbReference type="AlphaFoldDB" id="B3MAJ5"/>
<name>B3MAJ5_DROAN</name>
<comment type="function">
    <text evidence="1">Cytosolic glucose-6-phosphate dehydrogenase that catalyzes the first and rate-limiting step of the oxidative branch within the pentose phosphate pathway/shunt, an alternative route to glycolysis for the dissimilation of carbohydrates and a major source of reducing power and metabolic intermediates for fatty acid and nucleic acid biosynthetic processes.</text>
</comment>
<comment type="subcellular location">
    <subcellularLocation>
        <location evidence="2">Cytoplasm</location>
        <location evidence="2">Cytosol</location>
    </subcellularLocation>
</comment>
<evidence type="ECO:0000313" key="14">
    <source>
        <dbReference type="Proteomes" id="UP000007801"/>
    </source>
</evidence>
<keyword evidence="8 13" id="KW-0560">Oxidoreductase</keyword>
<evidence type="ECO:0000259" key="12">
    <source>
        <dbReference type="Pfam" id="PF02781"/>
    </source>
</evidence>
<dbReference type="GO" id="GO:0004345">
    <property type="term" value="F:glucose-6-phosphate dehydrogenase activity"/>
    <property type="evidence" value="ECO:0007669"/>
    <property type="project" value="UniProtKB-EC"/>
</dbReference>
<dbReference type="Proteomes" id="UP000007801">
    <property type="component" value="Unassembled WGS sequence"/>
</dbReference>
<organism evidence="13 14">
    <name type="scientific">Drosophila ananassae</name>
    <name type="common">Fruit fly</name>
    <dbReference type="NCBI Taxonomy" id="7217"/>
    <lineage>
        <taxon>Eukaryota</taxon>
        <taxon>Metazoa</taxon>
        <taxon>Ecdysozoa</taxon>
        <taxon>Arthropoda</taxon>
        <taxon>Hexapoda</taxon>
        <taxon>Insecta</taxon>
        <taxon>Pterygota</taxon>
        <taxon>Neoptera</taxon>
        <taxon>Endopterygota</taxon>
        <taxon>Diptera</taxon>
        <taxon>Brachycera</taxon>
        <taxon>Muscomorpha</taxon>
        <taxon>Ephydroidea</taxon>
        <taxon>Drosophilidae</taxon>
        <taxon>Drosophila</taxon>
        <taxon>Sophophora</taxon>
    </lineage>
</organism>
<dbReference type="PANTHER" id="PTHR23429:SF0">
    <property type="entry name" value="GLUCOSE-6-PHOSPHATE 1-DEHYDROGENASE"/>
    <property type="match status" value="1"/>
</dbReference>
<comment type="catalytic activity">
    <reaction evidence="10">
        <text>D-glucose 6-phosphate + NADP(+) = 6-phospho-D-glucono-1,5-lactone + NADPH + H(+)</text>
        <dbReference type="Rhea" id="RHEA:15841"/>
        <dbReference type="ChEBI" id="CHEBI:15378"/>
        <dbReference type="ChEBI" id="CHEBI:57783"/>
        <dbReference type="ChEBI" id="CHEBI:57955"/>
        <dbReference type="ChEBI" id="CHEBI:58349"/>
        <dbReference type="ChEBI" id="CHEBI:61548"/>
        <dbReference type="EC" id="1.1.1.49"/>
    </reaction>
    <physiologicalReaction direction="left-to-right" evidence="10">
        <dbReference type="Rhea" id="RHEA:15842"/>
    </physiologicalReaction>
</comment>
<dbReference type="GO" id="GO:0009051">
    <property type="term" value="P:pentose-phosphate shunt, oxidative branch"/>
    <property type="evidence" value="ECO:0007669"/>
    <property type="project" value="TreeGrafter"/>
</dbReference>
<dbReference type="Pfam" id="PF02781">
    <property type="entry name" value="G6PD_C"/>
    <property type="match status" value="1"/>
</dbReference>
<keyword evidence="7" id="KW-0521">NADP</keyword>
<dbReference type="InterPro" id="IPR036291">
    <property type="entry name" value="NAD(P)-bd_dom_sf"/>
</dbReference>
<dbReference type="PIRSF" id="PIRSF000110">
    <property type="entry name" value="G6PD"/>
    <property type="match status" value="1"/>
</dbReference>
<evidence type="ECO:0000256" key="8">
    <source>
        <dbReference type="ARBA" id="ARBA00023002"/>
    </source>
</evidence>
<dbReference type="GO" id="GO:0006006">
    <property type="term" value="P:glucose metabolic process"/>
    <property type="evidence" value="ECO:0007669"/>
    <property type="project" value="UniProtKB-KW"/>
</dbReference>
<evidence type="ECO:0000256" key="10">
    <source>
        <dbReference type="ARBA" id="ARBA00047696"/>
    </source>
</evidence>
<evidence type="ECO:0000313" key="13">
    <source>
        <dbReference type="EMBL" id="EDV41282.1"/>
    </source>
</evidence>
<dbReference type="GeneID" id="6506139"/>
<sequence>MLPIDLNNETAYSIVVFGASGKLAKQNIFPVLWSLYRDNRLPQGTRIYTFCRTPLQTKSYRLQVIPYMNLDKNRDPAKYNSFWMNVHCVQGEYDKPECYECLVSLMATHEVKHNQTVANRIFYLAVPLAVFDQVTLNTSRKCSSTTGWNRIVVEKPFARDDVTFRSFQSSLCNCYKESQIFLMDQLMSKQVLQNFLALRYSNHLWGETLNNRHVAAVMITVKSADPVPASRAEYFNQFGIIRDVMTNHMVQMMAMLTMDQPYSNNPEELRIERLKVLRDILTPNMGDVIIAQYKNNGVETDPDKCGYTEHSYVPKDSFTPTFAMVVLQMKTRRWAGVPFILRAGRALNDTKVEVRVQYKAADCDSFHSDSSDVRNELVLRLHPFEEVFMRMRLKRPGEDLCLRETELNLRVDDRGPRVPTSLASLLLDVFSGNQSLFMRTDEQCEIWRIFSPILSVIDNDRPRPLFYEFGTRGPIAAYHKAERAGFLFFASDEWHQSVDTLAYTVQKSKLLIGPHTGFKPLRAIKSRKSSKRETRS</sequence>
<proteinExistence type="predicted"/>